<comment type="caution">
    <text evidence="3">The sequence shown here is derived from an EMBL/GenBank/DDBJ whole genome shotgun (WGS) entry which is preliminary data.</text>
</comment>
<sequence>MSRSLRRGTLAATALAFSIVSLAACGAGNDAQTLQVKPDNAAISVDNGQIKIQNALVITQPLDEKTKKAGEGDAVVSATVFNDGDKPQTLDSVKLGDSAAQVKLTSGKAQGGKPGPITVPAGGSVIIGGKDNASAVVANGSEAESPQLGKAQPVTFSFSETGDVTLKAFVVPAVGHFEGFGPDKVPAAPSGTPSPTGSPSGTPASGAPTGTPAGSPSGTPAKNGAAKNTPPANGAATGAGTAR</sequence>
<evidence type="ECO:0000313" key="3">
    <source>
        <dbReference type="EMBL" id="MFB9519730.1"/>
    </source>
</evidence>
<feature type="compositionally biased region" description="Low complexity" evidence="1">
    <location>
        <begin position="228"/>
        <end position="243"/>
    </location>
</feature>
<gene>
    <name evidence="3" type="ORF">ACFFTU_07215</name>
</gene>
<evidence type="ECO:0000256" key="1">
    <source>
        <dbReference type="SAM" id="MobiDB-lite"/>
    </source>
</evidence>
<keyword evidence="4" id="KW-1185">Reference proteome</keyword>
<dbReference type="EMBL" id="JBHMCR010000004">
    <property type="protein sequence ID" value="MFB9519730.1"/>
    <property type="molecule type" value="Genomic_DNA"/>
</dbReference>
<evidence type="ECO:0000256" key="2">
    <source>
        <dbReference type="SAM" id="SignalP"/>
    </source>
</evidence>
<proteinExistence type="predicted"/>
<evidence type="ECO:0000313" key="4">
    <source>
        <dbReference type="Proteomes" id="UP001589718"/>
    </source>
</evidence>
<feature type="signal peptide" evidence="2">
    <location>
        <begin position="1"/>
        <end position="23"/>
    </location>
</feature>
<dbReference type="RefSeq" id="WP_345221428.1">
    <property type="nucleotide sequence ID" value="NZ_BAAAXE010000013.1"/>
</dbReference>
<accession>A0ABV5P959</accession>
<dbReference type="InterPro" id="IPR007410">
    <property type="entry name" value="LpqE-like"/>
</dbReference>
<dbReference type="PROSITE" id="PS51257">
    <property type="entry name" value="PROKAR_LIPOPROTEIN"/>
    <property type="match status" value="1"/>
</dbReference>
<feature type="region of interest" description="Disordered" evidence="1">
    <location>
        <begin position="182"/>
        <end position="243"/>
    </location>
</feature>
<name>A0ABV5P959_STRCM</name>
<organism evidence="3 4">
    <name type="scientific">Streptomyces cremeus</name>
    <dbReference type="NCBI Taxonomy" id="66881"/>
    <lineage>
        <taxon>Bacteria</taxon>
        <taxon>Bacillati</taxon>
        <taxon>Actinomycetota</taxon>
        <taxon>Actinomycetes</taxon>
        <taxon>Kitasatosporales</taxon>
        <taxon>Streptomycetaceae</taxon>
        <taxon>Streptomyces</taxon>
    </lineage>
</organism>
<dbReference type="Proteomes" id="UP001589718">
    <property type="component" value="Unassembled WGS sequence"/>
</dbReference>
<keyword evidence="2" id="KW-0732">Signal</keyword>
<feature type="compositionally biased region" description="Low complexity" evidence="1">
    <location>
        <begin position="186"/>
        <end position="221"/>
    </location>
</feature>
<feature type="chain" id="PRO_5046437167" evidence="2">
    <location>
        <begin position="24"/>
        <end position="243"/>
    </location>
</feature>
<dbReference type="Pfam" id="PF04314">
    <property type="entry name" value="PCuAC"/>
    <property type="match status" value="1"/>
</dbReference>
<dbReference type="Gene3D" id="2.60.40.1890">
    <property type="entry name" value="PCu(A)C copper chaperone"/>
    <property type="match status" value="1"/>
</dbReference>
<dbReference type="InterPro" id="IPR036182">
    <property type="entry name" value="PCuAC_sf"/>
</dbReference>
<reference evidence="3 4" key="1">
    <citation type="submission" date="2024-09" db="EMBL/GenBank/DDBJ databases">
        <authorList>
            <person name="Sun Q."/>
            <person name="Mori K."/>
        </authorList>
    </citation>
    <scope>NUCLEOTIDE SEQUENCE [LARGE SCALE GENOMIC DNA]</scope>
    <source>
        <strain evidence="3 4">JCM 4362</strain>
    </source>
</reference>
<protein>
    <submittedName>
        <fullName evidence="3">DUF461 domain-containing protein</fullName>
    </submittedName>
</protein>